<keyword evidence="3" id="KW-1185">Reference proteome</keyword>
<proteinExistence type="predicted"/>
<dbReference type="RefSeq" id="WP_174995044.1">
    <property type="nucleotide sequence ID" value="NZ_CABPSB010000014.1"/>
</dbReference>
<name>A0A5E4X6Z0_9BURK</name>
<accession>A0A5E4X6Z0</accession>
<feature type="compositionally biased region" description="Polar residues" evidence="1">
    <location>
        <begin position="86"/>
        <end position="99"/>
    </location>
</feature>
<dbReference type="EMBL" id="CABPSB010000014">
    <property type="protein sequence ID" value="VVE32002.1"/>
    <property type="molecule type" value="Genomic_DNA"/>
</dbReference>
<protein>
    <submittedName>
        <fullName evidence="2">Uncharacterized protein</fullName>
    </submittedName>
</protein>
<gene>
    <name evidence="2" type="ORF">PAN31108_03681</name>
</gene>
<dbReference type="Proteomes" id="UP000406256">
    <property type="component" value="Unassembled WGS sequence"/>
</dbReference>
<evidence type="ECO:0000313" key="2">
    <source>
        <dbReference type="EMBL" id="VVE32002.1"/>
    </source>
</evidence>
<sequence>MSTSSSASSHTGFAPFANDADALTLGELNVENHTDHVAIFGNLELRRDADGLCQAQALKAVLDTIVASLVQADLPEHGEAPAGASAGTTAKSVKNPFES</sequence>
<feature type="region of interest" description="Disordered" evidence="1">
    <location>
        <begin position="77"/>
        <end position="99"/>
    </location>
</feature>
<dbReference type="AlphaFoldDB" id="A0A5E4X6Z0"/>
<evidence type="ECO:0000256" key="1">
    <source>
        <dbReference type="SAM" id="MobiDB-lite"/>
    </source>
</evidence>
<reference evidence="2 3" key="1">
    <citation type="submission" date="2019-08" db="EMBL/GenBank/DDBJ databases">
        <authorList>
            <person name="Peeters C."/>
        </authorList>
    </citation>
    <scope>NUCLEOTIDE SEQUENCE [LARGE SCALE GENOMIC DNA]</scope>
    <source>
        <strain evidence="2 3">LMG 31108</strain>
    </source>
</reference>
<organism evidence="2 3">
    <name type="scientific">Pandoraea anhela</name>
    <dbReference type="NCBI Taxonomy" id="2508295"/>
    <lineage>
        <taxon>Bacteria</taxon>
        <taxon>Pseudomonadati</taxon>
        <taxon>Pseudomonadota</taxon>
        <taxon>Betaproteobacteria</taxon>
        <taxon>Burkholderiales</taxon>
        <taxon>Burkholderiaceae</taxon>
        <taxon>Pandoraea</taxon>
    </lineage>
</organism>
<evidence type="ECO:0000313" key="3">
    <source>
        <dbReference type="Proteomes" id="UP000406256"/>
    </source>
</evidence>